<keyword evidence="4 8" id="KW-0694">RNA-binding</keyword>
<dbReference type="GO" id="GO:0006412">
    <property type="term" value="P:translation"/>
    <property type="evidence" value="ECO:0007669"/>
    <property type="project" value="UniProtKB-UniRule"/>
</dbReference>
<accession>A0A2Z5TH30</accession>
<keyword evidence="3 8" id="KW-0699">rRNA-binding</keyword>
<dbReference type="GO" id="GO:0019843">
    <property type="term" value="F:rRNA binding"/>
    <property type="evidence" value="ECO:0007669"/>
    <property type="project" value="UniProtKB-UniRule"/>
</dbReference>
<dbReference type="InterPro" id="IPR031310">
    <property type="entry name" value="Ribosomal_uL5_N"/>
</dbReference>
<comment type="subunit">
    <text evidence="8">Part of the 50S ribosomal subunit; part of the 5S rRNA/L5/L18/L25 subcomplex. Contacts the 5S rRNA and the P site tRNA. Forms a bridge to the 30S subunit in the 70S ribosome.</text>
</comment>
<evidence type="ECO:0000256" key="1">
    <source>
        <dbReference type="ARBA" id="ARBA00008553"/>
    </source>
</evidence>
<evidence type="ECO:0000256" key="9">
    <source>
        <dbReference type="RuleBase" id="RU003930"/>
    </source>
</evidence>
<keyword evidence="2 8" id="KW-0820">tRNA-binding</keyword>
<dbReference type="PANTHER" id="PTHR11994">
    <property type="entry name" value="60S RIBOSOMAL PROTEIN L11-RELATED"/>
    <property type="match status" value="1"/>
</dbReference>
<keyword evidence="5 8" id="KW-0689">Ribosomal protein</keyword>
<comment type="similarity">
    <text evidence="1 8 9">Belongs to the universal ribosomal protein uL5 family.</text>
</comment>
<evidence type="ECO:0000256" key="3">
    <source>
        <dbReference type="ARBA" id="ARBA00022730"/>
    </source>
</evidence>
<dbReference type="Proteomes" id="UP000289537">
    <property type="component" value="Chromosome"/>
</dbReference>
<dbReference type="GO" id="GO:1990904">
    <property type="term" value="C:ribonucleoprotein complex"/>
    <property type="evidence" value="ECO:0007669"/>
    <property type="project" value="UniProtKB-KW"/>
</dbReference>
<dbReference type="InterPro" id="IPR002132">
    <property type="entry name" value="Ribosomal_uL5"/>
</dbReference>
<dbReference type="KEGG" id="eor:NARRFE1_01680"/>
<keyword evidence="6 8" id="KW-0687">Ribonucleoprotein</keyword>
<gene>
    <name evidence="8 12" type="primary">rplE</name>
    <name evidence="12" type="ORF">NARRFE1_01680</name>
</gene>
<evidence type="ECO:0000313" key="12">
    <source>
        <dbReference type="EMBL" id="BBA85103.1"/>
    </source>
</evidence>
<dbReference type="GO" id="GO:0003735">
    <property type="term" value="F:structural constituent of ribosome"/>
    <property type="evidence" value="ECO:0007669"/>
    <property type="project" value="InterPro"/>
</dbReference>
<dbReference type="Pfam" id="PF00281">
    <property type="entry name" value="Ribosomal_L5"/>
    <property type="match status" value="1"/>
</dbReference>
<feature type="domain" description="Large ribosomal subunit protein uL5 N-terminal" evidence="10">
    <location>
        <begin position="29"/>
        <end position="84"/>
    </location>
</feature>
<protein>
    <recommendedName>
        <fullName evidence="7 8">Large ribosomal subunit protein uL5</fullName>
    </recommendedName>
</protein>
<dbReference type="Gene3D" id="3.30.1440.10">
    <property type="match status" value="1"/>
</dbReference>
<dbReference type="Pfam" id="PF00673">
    <property type="entry name" value="Ribosomal_L5_C"/>
    <property type="match status" value="1"/>
</dbReference>
<evidence type="ECO:0000313" key="13">
    <source>
        <dbReference type="Proteomes" id="UP000289537"/>
    </source>
</evidence>
<dbReference type="InterPro" id="IPR031309">
    <property type="entry name" value="Ribosomal_uL5_C"/>
</dbReference>
<sequence>MKMIKVKLYNFYKKKIIYKMNEVFNYKSIMQVPNISKIVINIGLGRYISDKKMLDYAYNDLSKISCQKPIFTKAKKSNSNFKIRKGFNIGLKVTLRKRKMWSFIEKMIYVVMPRIRDFRGLSENSFDKFGNYNLGIKEHIIFTDIEYDKIYKIIGMDINISIKSNNINESLYLLKMLKFPFKK</sequence>
<evidence type="ECO:0000256" key="6">
    <source>
        <dbReference type="ARBA" id="ARBA00023274"/>
    </source>
</evidence>
<dbReference type="FunFam" id="3.30.1440.10:FF:000001">
    <property type="entry name" value="50S ribosomal protein L5"/>
    <property type="match status" value="1"/>
</dbReference>
<dbReference type="NCBIfam" id="NF000585">
    <property type="entry name" value="PRK00010.1"/>
    <property type="match status" value="1"/>
</dbReference>
<evidence type="ECO:0000256" key="8">
    <source>
        <dbReference type="HAMAP-Rule" id="MF_01333"/>
    </source>
</evidence>
<dbReference type="AlphaFoldDB" id="A0A2Z5TH30"/>
<dbReference type="RefSeq" id="WP_232513731.1">
    <property type="nucleotide sequence ID" value="NZ_AP018161.1"/>
</dbReference>
<dbReference type="GO" id="GO:0005840">
    <property type="term" value="C:ribosome"/>
    <property type="evidence" value="ECO:0007669"/>
    <property type="project" value="UniProtKB-KW"/>
</dbReference>
<dbReference type="HAMAP" id="MF_01333_B">
    <property type="entry name" value="Ribosomal_uL5_B"/>
    <property type="match status" value="1"/>
</dbReference>
<keyword evidence="13" id="KW-1185">Reference proteome</keyword>
<evidence type="ECO:0000256" key="5">
    <source>
        <dbReference type="ARBA" id="ARBA00022980"/>
    </source>
</evidence>
<reference evidence="12 13" key="1">
    <citation type="journal article" date="2017" name="Proc. Natl. Acad. Sci. U.S.A.">
        <title>Small genome symbiont underlies cuticle hardness in beetles.</title>
        <authorList>
            <person name="Anbutsu H."/>
            <person name="Moriyama M."/>
            <person name="Nikoh N."/>
            <person name="Hosokawa T."/>
            <person name="Futahashi R."/>
            <person name="Tanahashi M."/>
            <person name="Meng X.Y."/>
            <person name="Kuriwada T."/>
            <person name="Mori N."/>
            <person name="Oshima K."/>
            <person name="Hattori M."/>
            <person name="Fujie M."/>
            <person name="Satoh N."/>
            <person name="Maeda T."/>
            <person name="Shigenobu S."/>
            <person name="Koga R."/>
            <person name="Fukatsu T."/>
        </authorList>
    </citation>
    <scope>NUCLEOTIDE SEQUENCE [LARGE SCALE GENOMIC DNA]</scope>
    <source>
        <strain evidence="12">NARRFE1</strain>
    </source>
</reference>
<dbReference type="InterPro" id="IPR022803">
    <property type="entry name" value="Ribosomal_uL5_dom_sf"/>
</dbReference>
<name>A0A2Z5TH30_9GAMM</name>
<feature type="domain" description="Large ribosomal subunit protein uL5 C-terminal" evidence="11">
    <location>
        <begin position="88"/>
        <end position="181"/>
    </location>
</feature>
<organism evidence="12 13">
    <name type="scientific">endosymbiont of Rhynchophorus ferrugineus</name>
    <dbReference type="NCBI Taxonomy" id="1972133"/>
    <lineage>
        <taxon>Bacteria</taxon>
        <taxon>Pseudomonadati</taxon>
        <taxon>Pseudomonadota</taxon>
        <taxon>Gammaproteobacteria</taxon>
        <taxon>Candidatus Nardonella</taxon>
    </lineage>
</organism>
<dbReference type="SUPFAM" id="SSF55282">
    <property type="entry name" value="RL5-like"/>
    <property type="match status" value="1"/>
</dbReference>
<dbReference type="PIRSF" id="PIRSF002161">
    <property type="entry name" value="Ribosomal_L5"/>
    <property type="match status" value="1"/>
</dbReference>
<evidence type="ECO:0000259" key="11">
    <source>
        <dbReference type="Pfam" id="PF00673"/>
    </source>
</evidence>
<evidence type="ECO:0000256" key="2">
    <source>
        <dbReference type="ARBA" id="ARBA00022555"/>
    </source>
</evidence>
<evidence type="ECO:0000256" key="4">
    <source>
        <dbReference type="ARBA" id="ARBA00022884"/>
    </source>
</evidence>
<evidence type="ECO:0000259" key="10">
    <source>
        <dbReference type="Pfam" id="PF00281"/>
    </source>
</evidence>
<dbReference type="EMBL" id="AP018161">
    <property type="protein sequence ID" value="BBA85103.1"/>
    <property type="molecule type" value="Genomic_DNA"/>
</dbReference>
<proteinExistence type="inferred from homology"/>
<comment type="function">
    <text evidence="8">This is 1 of the proteins that bind and probably mediate the attachment of the 5S RNA into the large ribosomal subunit, where it forms part of the central protuberance. In the 70S ribosome it contacts protein S13 of the 30S subunit (bridge B1b), connecting the 2 subunits; this bridge is implicated in subunit movement. Contacts the P site tRNA; the 5S rRNA and some of its associated proteins might help stabilize positioning of ribosome-bound tRNAs.</text>
</comment>
<dbReference type="GO" id="GO:0000049">
    <property type="term" value="F:tRNA binding"/>
    <property type="evidence" value="ECO:0007669"/>
    <property type="project" value="UniProtKB-UniRule"/>
</dbReference>
<dbReference type="InterPro" id="IPR020930">
    <property type="entry name" value="Ribosomal_uL5_bac-type"/>
</dbReference>
<evidence type="ECO:0000256" key="7">
    <source>
        <dbReference type="ARBA" id="ARBA00035245"/>
    </source>
</evidence>